<dbReference type="SMART" id="SM00054">
    <property type="entry name" value="EFh"/>
    <property type="match status" value="4"/>
</dbReference>
<organism evidence="5 6">
    <name type="scientific">Artemisia annua</name>
    <name type="common">Sweet wormwood</name>
    <dbReference type="NCBI Taxonomy" id="35608"/>
    <lineage>
        <taxon>Eukaryota</taxon>
        <taxon>Viridiplantae</taxon>
        <taxon>Streptophyta</taxon>
        <taxon>Embryophyta</taxon>
        <taxon>Tracheophyta</taxon>
        <taxon>Spermatophyta</taxon>
        <taxon>Magnoliopsida</taxon>
        <taxon>eudicotyledons</taxon>
        <taxon>Gunneridae</taxon>
        <taxon>Pentapetalae</taxon>
        <taxon>asterids</taxon>
        <taxon>campanulids</taxon>
        <taxon>Asterales</taxon>
        <taxon>Asteraceae</taxon>
        <taxon>Asteroideae</taxon>
        <taxon>Anthemideae</taxon>
        <taxon>Artemisiinae</taxon>
        <taxon>Artemisia</taxon>
    </lineage>
</organism>
<reference evidence="5 6" key="1">
    <citation type="journal article" date="2018" name="Mol. Plant">
        <title>The genome of Artemisia annua provides insight into the evolution of Asteraceae family and artemisinin biosynthesis.</title>
        <authorList>
            <person name="Shen Q."/>
            <person name="Zhang L."/>
            <person name="Liao Z."/>
            <person name="Wang S."/>
            <person name="Yan T."/>
            <person name="Shi P."/>
            <person name="Liu M."/>
            <person name="Fu X."/>
            <person name="Pan Q."/>
            <person name="Wang Y."/>
            <person name="Lv Z."/>
            <person name="Lu X."/>
            <person name="Zhang F."/>
            <person name="Jiang W."/>
            <person name="Ma Y."/>
            <person name="Chen M."/>
            <person name="Hao X."/>
            <person name="Li L."/>
            <person name="Tang Y."/>
            <person name="Lv G."/>
            <person name="Zhou Y."/>
            <person name="Sun X."/>
            <person name="Brodelius P.E."/>
            <person name="Rose J.K.C."/>
            <person name="Tang K."/>
        </authorList>
    </citation>
    <scope>NUCLEOTIDE SEQUENCE [LARGE SCALE GENOMIC DNA]</scope>
    <source>
        <strain evidence="6">cv. Huhao1</strain>
        <tissue evidence="5">Leaf</tissue>
    </source>
</reference>
<dbReference type="PROSITE" id="PS50222">
    <property type="entry name" value="EF_HAND_2"/>
    <property type="match status" value="4"/>
</dbReference>
<keyword evidence="1" id="KW-0479">Metal-binding</keyword>
<dbReference type="Gene3D" id="1.10.238.10">
    <property type="entry name" value="EF-hand"/>
    <property type="match status" value="2"/>
</dbReference>
<dbReference type="PROSITE" id="PS00018">
    <property type="entry name" value="EF_HAND_1"/>
    <property type="match status" value="4"/>
</dbReference>
<dbReference type="AlphaFoldDB" id="A0A2U1P881"/>
<evidence type="ECO:0000256" key="2">
    <source>
        <dbReference type="ARBA" id="ARBA00022737"/>
    </source>
</evidence>
<dbReference type="GO" id="GO:0005509">
    <property type="term" value="F:calcium ion binding"/>
    <property type="evidence" value="ECO:0007669"/>
    <property type="project" value="InterPro"/>
</dbReference>
<feature type="domain" description="EF-hand" evidence="4">
    <location>
        <begin position="52"/>
        <end position="87"/>
    </location>
</feature>
<dbReference type="Pfam" id="PF13499">
    <property type="entry name" value="EF-hand_7"/>
    <property type="match status" value="2"/>
</dbReference>
<feature type="domain" description="EF-hand" evidence="4">
    <location>
        <begin position="125"/>
        <end position="160"/>
    </location>
</feature>
<dbReference type="FunFam" id="1.10.238.10:FF:000001">
    <property type="entry name" value="Calmodulin 1"/>
    <property type="match status" value="1"/>
</dbReference>
<feature type="domain" description="EF-hand" evidence="4">
    <location>
        <begin position="89"/>
        <end position="124"/>
    </location>
</feature>
<keyword evidence="6" id="KW-1185">Reference proteome</keyword>
<accession>A0A2U1P881</accession>
<dbReference type="InterPro" id="IPR011992">
    <property type="entry name" value="EF-hand-dom_pair"/>
</dbReference>
<dbReference type="SUPFAM" id="SSF47473">
    <property type="entry name" value="EF-hand"/>
    <property type="match status" value="1"/>
</dbReference>
<dbReference type="PANTHER" id="PTHR10891">
    <property type="entry name" value="EF-HAND CALCIUM-BINDING DOMAIN CONTAINING PROTEIN"/>
    <property type="match status" value="1"/>
</dbReference>
<evidence type="ECO:0000256" key="1">
    <source>
        <dbReference type="ARBA" id="ARBA00022723"/>
    </source>
</evidence>
<comment type="caution">
    <text evidence="5">The sequence shown here is derived from an EMBL/GenBank/DDBJ whole genome shotgun (WGS) entry which is preliminary data.</text>
</comment>
<evidence type="ECO:0000256" key="3">
    <source>
        <dbReference type="ARBA" id="ARBA00022837"/>
    </source>
</evidence>
<name>A0A2U1P881_ARTAN</name>
<sequence>MATETTTTNPSSVNLTNMEEVKKVFNRFDTNHDGKISSTELISIMKSLGSDTSEDEVKQMMTKIDTDNDGYITLEEFAGFCKDDTADDGGMKELHEAFELYDLNNNGLISSTELHQILTRLGENVSVEDCVGMIKSVDADGDGFVNFEEFKKMMSNGKVEP</sequence>
<feature type="domain" description="EF-hand" evidence="4">
    <location>
        <begin position="16"/>
        <end position="51"/>
    </location>
</feature>
<gene>
    <name evidence="5" type="ORF">CTI12_AA102340</name>
</gene>
<keyword evidence="3" id="KW-0106">Calcium</keyword>
<dbReference type="Proteomes" id="UP000245207">
    <property type="component" value="Unassembled WGS sequence"/>
</dbReference>
<evidence type="ECO:0000313" key="5">
    <source>
        <dbReference type="EMBL" id="PWA81954.1"/>
    </source>
</evidence>
<protein>
    <submittedName>
        <fullName evidence="5">Calcium-binding allergen Ole e 8</fullName>
    </submittedName>
</protein>
<proteinExistence type="predicted"/>
<evidence type="ECO:0000259" key="4">
    <source>
        <dbReference type="PROSITE" id="PS50222"/>
    </source>
</evidence>
<dbReference type="InterPro" id="IPR002048">
    <property type="entry name" value="EF_hand_dom"/>
</dbReference>
<dbReference type="OrthoDB" id="26525at2759"/>
<dbReference type="InterPro" id="IPR039647">
    <property type="entry name" value="EF_hand_pair_protein_CML-like"/>
</dbReference>
<evidence type="ECO:0000313" key="6">
    <source>
        <dbReference type="Proteomes" id="UP000245207"/>
    </source>
</evidence>
<keyword evidence="2" id="KW-0677">Repeat</keyword>
<dbReference type="InterPro" id="IPR018247">
    <property type="entry name" value="EF_Hand_1_Ca_BS"/>
</dbReference>
<dbReference type="EMBL" id="PKPP01001528">
    <property type="protein sequence ID" value="PWA81954.1"/>
    <property type="molecule type" value="Genomic_DNA"/>
</dbReference>
<dbReference type="STRING" id="35608.A0A2U1P881"/>
<dbReference type="CDD" id="cd00051">
    <property type="entry name" value="EFh"/>
    <property type="match status" value="2"/>
</dbReference>